<keyword evidence="1" id="KW-0812">Transmembrane</keyword>
<name>A0ABT9QM73_9ACTN</name>
<evidence type="ECO:0000313" key="2">
    <source>
        <dbReference type="EMBL" id="MDP9847856.1"/>
    </source>
</evidence>
<dbReference type="RefSeq" id="WP_307564903.1">
    <property type="nucleotide sequence ID" value="NZ_JAUSQU010000001.1"/>
</dbReference>
<protein>
    <recommendedName>
        <fullName evidence="4">DUF1761 domain-containing protein</fullName>
    </recommendedName>
</protein>
<feature type="transmembrane region" description="Helical" evidence="1">
    <location>
        <begin position="6"/>
        <end position="27"/>
    </location>
</feature>
<comment type="caution">
    <text evidence="2">The sequence shown here is derived from an EMBL/GenBank/DDBJ whole genome shotgun (WGS) entry which is preliminary data.</text>
</comment>
<dbReference type="Proteomes" id="UP001225356">
    <property type="component" value="Unassembled WGS sequence"/>
</dbReference>
<sequence>MEFNYAALAAATVASFVISMVWYAVFGGQRSEPPGDATTGSRPQPWKILLELVRSLVVATVLAGLAAGQGVTTWTEALLLGAVAWIGFPLVLLVGSVIWEGVPWRSAAVHAGDWLVKLLVITVIVGVWR</sequence>
<evidence type="ECO:0008006" key="4">
    <source>
        <dbReference type="Google" id="ProtNLM"/>
    </source>
</evidence>
<feature type="transmembrane region" description="Helical" evidence="1">
    <location>
        <begin position="111"/>
        <end position="128"/>
    </location>
</feature>
<dbReference type="InterPro" id="IPR013879">
    <property type="entry name" value="DUF1761"/>
</dbReference>
<gene>
    <name evidence="2" type="ORF">J2853_007067</name>
</gene>
<accession>A0ABT9QM73</accession>
<feature type="transmembrane region" description="Helical" evidence="1">
    <location>
        <begin position="48"/>
        <end position="71"/>
    </location>
</feature>
<keyword evidence="1" id="KW-0472">Membrane</keyword>
<proteinExistence type="predicted"/>
<organism evidence="2 3">
    <name type="scientific">Streptosporangium lutulentum</name>
    <dbReference type="NCBI Taxonomy" id="1461250"/>
    <lineage>
        <taxon>Bacteria</taxon>
        <taxon>Bacillati</taxon>
        <taxon>Actinomycetota</taxon>
        <taxon>Actinomycetes</taxon>
        <taxon>Streptosporangiales</taxon>
        <taxon>Streptosporangiaceae</taxon>
        <taxon>Streptosporangium</taxon>
    </lineage>
</organism>
<dbReference type="Pfam" id="PF08570">
    <property type="entry name" value="DUF1761"/>
    <property type="match status" value="1"/>
</dbReference>
<feature type="transmembrane region" description="Helical" evidence="1">
    <location>
        <begin position="77"/>
        <end position="99"/>
    </location>
</feature>
<keyword evidence="3" id="KW-1185">Reference proteome</keyword>
<evidence type="ECO:0000256" key="1">
    <source>
        <dbReference type="SAM" id="Phobius"/>
    </source>
</evidence>
<dbReference type="EMBL" id="JAUSQU010000001">
    <property type="protein sequence ID" value="MDP9847856.1"/>
    <property type="molecule type" value="Genomic_DNA"/>
</dbReference>
<reference evidence="2 3" key="1">
    <citation type="submission" date="2023-07" db="EMBL/GenBank/DDBJ databases">
        <title>Sequencing the genomes of 1000 actinobacteria strains.</title>
        <authorList>
            <person name="Klenk H.-P."/>
        </authorList>
    </citation>
    <scope>NUCLEOTIDE SEQUENCE [LARGE SCALE GENOMIC DNA]</scope>
    <source>
        <strain evidence="2 3">DSM 46740</strain>
    </source>
</reference>
<evidence type="ECO:0000313" key="3">
    <source>
        <dbReference type="Proteomes" id="UP001225356"/>
    </source>
</evidence>
<keyword evidence="1" id="KW-1133">Transmembrane helix</keyword>